<dbReference type="EMBL" id="FUYL01000009">
    <property type="protein sequence ID" value="SKB70689.1"/>
    <property type="molecule type" value="Genomic_DNA"/>
</dbReference>
<evidence type="ECO:0000313" key="3">
    <source>
        <dbReference type="EMBL" id="SKB70689.1"/>
    </source>
</evidence>
<evidence type="ECO:0000256" key="2">
    <source>
        <dbReference type="SAM" id="SignalP"/>
    </source>
</evidence>
<evidence type="ECO:0000256" key="1">
    <source>
        <dbReference type="SAM" id="Phobius"/>
    </source>
</evidence>
<dbReference type="RefSeq" id="WP_079513322.1">
    <property type="nucleotide sequence ID" value="NZ_FUYL01000009.1"/>
</dbReference>
<feature type="signal peptide" evidence="2">
    <location>
        <begin position="1"/>
        <end position="22"/>
    </location>
</feature>
<keyword evidence="2" id="KW-0732">Signal</keyword>
<feature type="transmembrane region" description="Helical" evidence="1">
    <location>
        <begin position="106"/>
        <end position="124"/>
    </location>
</feature>
<protein>
    <submittedName>
        <fullName evidence="3">Uncharacterized protein</fullName>
    </submittedName>
</protein>
<evidence type="ECO:0000313" key="4">
    <source>
        <dbReference type="Proteomes" id="UP000190339"/>
    </source>
</evidence>
<organism evidence="3 4">
    <name type="scientific">Maribacter arcticus</name>
    <dbReference type="NCBI Taxonomy" id="561365"/>
    <lineage>
        <taxon>Bacteria</taxon>
        <taxon>Pseudomonadati</taxon>
        <taxon>Bacteroidota</taxon>
        <taxon>Flavobacteriia</taxon>
        <taxon>Flavobacteriales</taxon>
        <taxon>Flavobacteriaceae</taxon>
        <taxon>Maribacter</taxon>
    </lineage>
</organism>
<proteinExistence type="predicted"/>
<reference evidence="4" key="1">
    <citation type="submission" date="2017-02" db="EMBL/GenBank/DDBJ databases">
        <authorList>
            <person name="Varghese N."/>
            <person name="Submissions S."/>
        </authorList>
    </citation>
    <scope>NUCLEOTIDE SEQUENCE [LARGE SCALE GENOMIC DNA]</scope>
    <source>
        <strain evidence="4">DSM 23546</strain>
    </source>
</reference>
<keyword evidence="1" id="KW-0472">Membrane</keyword>
<gene>
    <name evidence="3" type="ORF">SAMN05660866_02897</name>
</gene>
<name>A0A1T5DG68_9FLAO</name>
<keyword evidence="4" id="KW-1185">Reference proteome</keyword>
<dbReference type="Proteomes" id="UP000190339">
    <property type="component" value="Unassembled WGS sequence"/>
</dbReference>
<dbReference type="AlphaFoldDB" id="A0A1T5DG68"/>
<accession>A0A1T5DG68</accession>
<keyword evidence="1" id="KW-0812">Transmembrane</keyword>
<sequence>MKYLKVKLFLVLFVVVIANSMAQEITSFASMWGMEYYQDDQKITKKDVKDLFSKNEEVYMHWKKADTKEVVAGVALLGQFAVGIWGISELINDDPNLSNRDKAKNAIGPLAGSLGAGIIGAIFLNSANKSRKRAILSYNKQFDKKTTFRLEPVANGSGFGLAIKW</sequence>
<dbReference type="OrthoDB" id="1431070at2"/>
<keyword evidence="1" id="KW-1133">Transmembrane helix</keyword>
<dbReference type="STRING" id="561365.SAMN05660866_02897"/>
<feature type="chain" id="PRO_5012233759" evidence="2">
    <location>
        <begin position="23"/>
        <end position="165"/>
    </location>
</feature>